<accession>A0ABR8KBM6</accession>
<protein>
    <submittedName>
        <fullName evidence="1">Cadherin-like domain-containing protein</fullName>
    </submittedName>
</protein>
<organism evidence="1 2">
    <name type="scientific">Nostoc paludosum FACHB-159</name>
    <dbReference type="NCBI Taxonomy" id="2692908"/>
    <lineage>
        <taxon>Bacteria</taxon>
        <taxon>Bacillati</taxon>
        <taxon>Cyanobacteriota</taxon>
        <taxon>Cyanophyceae</taxon>
        <taxon>Nostocales</taxon>
        <taxon>Nostocaceae</taxon>
        <taxon>Nostoc</taxon>
    </lineage>
</organism>
<sequence length="128" mass="14139">MTRDILRRFTDLDNDTLSISNFTNPTNGTLALNDNNTPDNPSDDFFIYTPNANFNGTDSFTFTVADGNGGNTTGTFNSHKESNSSYLSIRCVTVRWLLRSGRSAIAYGGAQPIAKPFQHLTATRAQWH</sequence>
<evidence type="ECO:0000313" key="1">
    <source>
        <dbReference type="EMBL" id="MBD2736941.1"/>
    </source>
</evidence>
<proteinExistence type="predicted"/>
<reference evidence="1 2" key="1">
    <citation type="journal article" date="2020" name="ISME J.">
        <title>Comparative genomics reveals insights into cyanobacterial evolution and habitat adaptation.</title>
        <authorList>
            <person name="Chen M.Y."/>
            <person name="Teng W.K."/>
            <person name="Zhao L."/>
            <person name="Hu C.X."/>
            <person name="Zhou Y.K."/>
            <person name="Han B.P."/>
            <person name="Song L.R."/>
            <person name="Shu W.S."/>
        </authorList>
    </citation>
    <scope>NUCLEOTIDE SEQUENCE [LARGE SCALE GENOMIC DNA]</scope>
    <source>
        <strain evidence="1 2">FACHB-159</strain>
    </source>
</reference>
<name>A0ABR8KBM6_9NOSO</name>
<comment type="caution">
    <text evidence="1">The sequence shown here is derived from an EMBL/GenBank/DDBJ whole genome shotgun (WGS) entry which is preliminary data.</text>
</comment>
<dbReference type="EMBL" id="JACJTU010000025">
    <property type="protein sequence ID" value="MBD2736941.1"/>
    <property type="molecule type" value="Genomic_DNA"/>
</dbReference>
<dbReference type="Gene3D" id="2.60.40.3440">
    <property type="match status" value="1"/>
</dbReference>
<gene>
    <name evidence="1" type="ORF">H6H03_24150</name>
</gene>
<dbReference type="Proteomes" id="UP000637383">
    <property type="component" value="Unassembled WGS sequence"/>
</dbReference>
<evidence type="ECO:0000313" key="2">
    <source>
        <dbReference type="Proteomes" id="UP000637383"/>
    </source>
</evidence>
<dbReference type="Pfam" id="PF17963">
    <property type="entry name" value="Big_9"/>
    <property type="match status" value="1"/>
</dbReference>
<keyword evidence="2" id="KW-1185">Reference proteome</keyword>